<evidence type="ECO:0000256" key="2">
    <source>
        <dbReference type="ARBA" id="ARBA00022679"/>
    </source>
</evidence>
<dbReference type="OrthoDB" id="411541at2759"/>
<dbReference type="GO" id="GO:0008168">
    <property type="term" value="F:methyltransferase activity"/>
    <property type="evidence" value="ECO:0007669"/>
    <property type="project" value="UniProtKB-KW"/>
</dbReference>
<dbReference type="PROSITE" id="PS51679">
    <property type="entry name" value="SAM_MT_C5"/>
    <property type="match status" value="1"/>
</dbReference>
<dbReference type="AlphaFoldDB" id="A0A9P1C6R8"/>
<organism evidence="5">
    <name type="scientific">Cladocopium goreaui</name>
    <dbReference type="NCBI Taxonomy" id="2562237"/>
    <lineage>
        <taxon>Eukaryota</taxon>
        <taxon>Sar</taxon>
        <taxon>Alveolata</taxon>
        <taxon>Dinophyceae</taxon>
        <taxon>Suessiales</taxon>
        <taxon>Symbiodiniaceae</taxon>
        <taxon>Cladocopium</taxon>
    </lineage>
</organism>
<reference evidence="6" key="2">
    <citation type="submission" date="2024-04" db="EMBL/GenBank/DDBJ databases">
        <authorList>
            <person name="Chen Y."/>
            <person name="Shah S."/>
            <person name="Dougan E. K."/>
            <person name="Thang M."/>
            <person name="Chan C."/>
        </authorList>
    </citation>
    <scope>NUCLEOTIDE SEQUENCE [LARGE SCALE GENOMIC DNA]</scope>
</reference>
<sequence>MVVWRDISSSEDDEDEPLGEWLTVEQSCYIYCADEFRRKAGLNHILDKWNTPLGYCSDCSGMDTPLYALGMLLGDKKDCIQYLSNSECNPAAQRFLRMNHPAPLQSKSDIFQKDTWQFRQSKVGIYAGGFPCTPFSSLHFDTSLLGEEQAKPMWETIRRIKSLRPAAGLLENVTGFKRVINIVMDVLLKQLPEYKITWVELDQKNMGSPTTRSRVYIILVLEELILRHAVINFEKFVADMVSDFDMPTDLHWRDLLLPKAHPVVKKTMEDRMRKTMKPGKQSAGWMKKHREWARNHKVTRASGTFSKLYPGLVNQLSSRRELKALDLHTRRKGRFQIANTSQSIHRMSLTYCDAPVPCLTPNCTFLLAKEGRFLCGLEALIMMGMPVDQIKWEPFSDRALMKLAGNGMHVRCVLAVLCIIFRAFNRQKLAEYLAR</sequence>
<dbReference type="PANTHER" id="PTHR46098:SF1">
    <property type="entry name" value="TRNA (CYTOSINE(38)-C(5))-METHYLTRANSFERASE"/>
    <property type="match status" value="1"/>
</dbReference>
<keyword evidence="8" id="KW-1185">Reference proteome</keyword>
<keyword evidence="2 4" id="KW-0808">Transferase</keyword>
<evidence type="ECO:0000313" key="7">
    <source>
        <dbReference type="EMBL" id="CAL4773065.1"/>
    </source>
</evidence>
<gene>
    <name evidence="5" type="ORF">C1SCF055_LOCUS13169</name>
</gene>
<evidence type="ECO:0000313" key="5">
    <source>
        <dbReference type="EMBL" id="CAI3985753.1"/>
    </source>
</evidence>
<evidence type="ECO:0000256" key="4">
    <source>
        <dbReference type="PROSITE-ProRule" id="PRU01016"/>
    </source>
</evidence>
<dbReference type="InterPro" id="IPR001525">
    <property type="entry name" value="C5_MeTfrase"/>
</dbReference>
<comment type="similarity">
    <text evidence="4">Belongs to the class I-like SAM-binding methyltransferase superfamily. C5-methyltransferase family.</text>
</comment>
<feature type="active site" evidence="4">
    <location>
        <position position="132"/>
    </location>
</feature>
<evidence type="ECO:0000313" key="8">
    <source>
        <dbReference type="Proteomes" id="UP001152797"/>
    </source>
</evidence>
<dbReference type="EMBL" id="CAMXCT010001014">
    <property type="protein sequence ID" value="CAI3985753.1"/>
    <property type="molecule type" value="Genomic_DNA"/>
</dbReference>
<dbReference type="GO" id="GO:0032259">
    <property type="term" value="P:methylation"/>
    <property type="evidence" value="ECO:0007669"/>
    <property type="project" value="UniProtKB-KW"/>
</dbReference>
<evidence type="ECO:0000256" key="3">
    <source>
        <dbReference type="ARBA" id="ARBA00022691"/>
    </source>
</evidence>
<keyword evidence="3 4" id="KW-0949">S-adenosyl-L-methionine</keyword>
<dbReference type="EMBL" id="CAMXCT020001014">
    <property type="protein sequence ID" value="CAL1139128.1"/>
    <property type="molecule type" value="Genomic_DNA"/>
</dbReference>
<dbReference type="EMBL" id="CAMXCT030001014">
    <property type="protein sequence ID" value="CAL4773065.1"/>
    <property type="molecule type" value="Genomic_DNA"/>
</dbReference>
<name>A0A9P1C6R8_9DINO</name>
<dbReference type="PANTHER" id="PTHR46098">
    <property type="entry name" value="TRNA (CYTOSINE(38)-C(5))-METHYLTRANSFERASE"/>
    <property type="match status" value="1"/>
</dbReference>
<keyword evidence="1 4" id="KW-0489">Methyltransferase</keyword>
<accession>A0A9P1C6R8</accession>
<reference evidence="5" key="1">
    <citation type="submission" date="2022-10" db="EMBL/GenBank/DDBJ databases">
        <authorList>
            <person name="Chen Y."/>
            <person name="Dougan E. K."/>
            <person name="Chan C."/>
            <person name="Rhodes N."/>
            <person name="Thang M."/>
        </authorList>
    </citation>
    <scope>NUCLEOTIDE SEQUENCE</scope>
</reference>
<dbReference type="InterPro" id="IPR050750">
    <property type="entry name" value="C5-MTase"/>
</dbReference>
<dbReference type="Proteomes" id="UP001152797">
    <property type="component" value="Unassembled WGS sequence"/>
</dbReference>
<comment type="caution">
    <text evidence="5">The sequence shown here is derived from an EMBL/GenBank/DDBJ whole genome shotgun (WGS) entry which is preliminary data.</text>
</comment>
<proteinExistence type="inferred from homology"/>
<dbReference type="Gene3D" id="3.40.50.150">
    <property type="entry name" value="Vaccinia Virus protein VP39"/>
    <property type="match status" value="1"/>
</dbReference>
<evidence type="ECO:0000313" key="6">
    <source>
        <dbReference type="EMBL" id="CAL1139128.1"/>
    </source>
</evidence>
<protein>
    <submittedName>
        <fullName evidence="7">Type II methyltransferase M.NlaIV (M.NlaIV) (Cytosine-specific methyltransferase NlaIV) (Modification methylase NlaIV)</fullName>
    </submittedName>
</protein>
<evidence type="ECO:0000256" key="1">
    <source>
        <dbReference type="ARBA" id="ARBA00022603"/>
    </source>
</evidence>
<dbReference type="InterPro" id="IPR029063">
    <property type="entry name" value="SAM-dependent_MTases_sf"/>
</dbReference>
<dbReference type="SUPFAM" id="SSF53335">
    <property type="entry name" value="S-adenosyl-L-methionine-dependent methyltransferases"/>
    <property type="match status" value="1"/>
</dbReference>
<dbReference type="Pfam" id="PF00145">
    <property type="entry name" value="DNA_methylase"/>
    <property type="match status" value="1"/>
</dbReference>